<feature type="compositionally biased region" description="Basic residues" evidence="2">
    <location>
        <begin position="87"/>
        <end position="97"/>
    </location>
</feature>
<evidence type="ECO:0008006" key="5">
    <source>
        <dbReference type="Google" id="ProtNLM"/>
    </source>
</evidence>
<protein>
    <recommendedName>
        <fullName evidence="5">Kinetochore protein fta7</fullName>
    </recommendedName>
</protein>
<proteinExistence type="predicted"/>
<evidence type="ECO:0000256" key="2">
    <source>
        <dbReference type="SAM" id="MobiDB-lite"/>
    </source>
</evidence>
<feature type="compositionally biased region" description="Polar residues" evidence="2">
    <location>
        <begin position="140"/>
        <end position="182"/>
    </location>
</feature>
<organism evidence="3 4">
    <name type="scientific">Ceratocystis fimbriata CBS 114723</name>
    <dbReference type="NCBI Taxonomy" id="1035309"/>
    <lineage>
        <taxon>Eukaryota</taxon>
        <taxon>Fungi</taxon>
        <taxon>Dikarya</taxon>
        <taxon>Ascomycota</taxon>
        <taxon>Pezizomycotina</taxon>
        <taxon>Sordariomycetes</taxon>
        <taxon>Hypocreomycetidae</taxon>
        <taxon>Microascales</taxon>
        <taxon>Ceratocystidaceae</taxon>
        <taxon>Ceratocystis</taxon>
    </lineage>
</organism>
<gene>
    <name evidence="3" type="ORF">CFIMG_008194RA00001</name>
</gene>
<reference evidence="3 4" key="2">
    <citation type="journal article" date="2013" name="IMA Fungus">
        <title>IMA Genome-F 1: Ceratocystis fimbriata: Draft nuclear genome sequence for the plant pathogen, Ceratocystis fimbriata.</title>
        <authorList>
            <person name="Wilken P.M."/>
            <person name="Steenkamp E.T."/>
            <person name="Wingfield M.J."/>
            <person name="de Beer Z.W."/>
            <person name="Wingfield B.D."/>
        </authorList>
    </citation>
    <scope>NUCLEOTIDE SEQUENCE [LARGE SCALE GENOMIC DNA]</scope>
    <source>
        <strain evidence="3 4">CBS 114723</strain>
    </source>
</reference>
<accession>A0A2C5X4S1</accession>
<feature type="compositionally biased region" description="Basic residues" evidence="2">
    <location>
        <begin position="1"/>
        <end position="14"/>
    </location>
</feature>
<keyword evidence="1" id="KW-0175">Coiled coil</keyword>
<evidence type="ECO:0000313" key="4">
    <source>
        <dbReference type="Proteomes" id="UP000222788"/>
    </source>
</evidence>
<reference evidence="3 4" key="1">
    <citation type="journal article" date="2013" name="Fungal Biol.">
        <title>Analysis of microsatellite markers in the genome of the plant pathogen Ceratocystis fimbriata.</title>
        <authorList>
            <person name="Simpson M.C."/>
            <person name="Wilken P.M."/>
            <person name="Coetzee M.P."/>
            <person name="Wingfield M.J."/>
            <person name="Wingfield B.D."/>
        </authorList>
    </citation>
    <scope>NUCLEOTIDE SEQUENCE [LARGE SCALE GENOMIC DNA]</scope>
    <source>
        <strain evidence="3 4">CBS 114723</strain>
    </source>
</reference>
<keyword evidence="4" id="KW-1185">Reference proteome</keyword>
<feature type="region of interest" description="Disordered" evidence="2">
    <location>
        <begin position="1"/>
        <end position="188"/>
    </location>
</feature>
<dbReference type="AlphaFoldDB" id="A0A2C5X4S1"/>
<dbReference type="Proteomes" id="UP000222788">
    <property type="component" value="Unassembled WGS sequence"/>
</dbReference>
<name>A0A2C5X4S1_9PEZI</name>
<dbReference type="Pfam" id="PF13094">
    <property type="entry name" value="CENP-Q"/>
    <property type="match status" value="1"/>
</dbReference>
<dbReference type="EMBL" id="APWK03000044">
    <property type="protein sequence ID" value="PHH53445.1"/>
    <property type="molecule type" value="Genomic_DNA"/>
</dbReference>
<feature type="compositionally biased region" description="Basic and acidic residues" evidence="2">
    <location>
        <begin position="98"/>
        <end position="118"/>
    </location>
</feature>
<feature type="region of interest" description="Disordered" evidence="2">
    <location>
        <begin position="367"/>
        <end position="398"/>
    </location>
</feature>
<dbReference type="OrthoDB" id="2420947at2759"/>
<evidence type="ECO:0000313" key="3">
    <source>
        <dbReference type="EMBL" id="PHH53445.1"/>
    </source>
</evidence>
<comment type="caution">
    <text evidence="3">The sequence shown here is derived from an EMBL/GenBank/DDBJ whole genome shotgun (WGS) entry which is preliminary data.</text>
</comment>
<feature type="coiled-coil region" evidence="1">
    <location>
        <begin position="318"/>
        <end position="352"/>
    </location>
</feature>
<dbReference type="STRING" id="1035309.A0A2C5X4S1"/>
<sequence length="472" mass="51751">MPLKPRSRGGRNRAKTIASPIENTSSHEPHRQTRSRRQRTSIESLEVPDKPVASKARLRKTRQQTRRETAGAQAQDETETASSSSRAKPRRAEKKQKQRESDQAHGPEGDSSLEHESPRNNNENSGFEEPAPPKRKRGRSSTTQAHNTTQLPTGTTSKRPRLSQSRPANDAVQSPQTSTLNPGAQALIDPVPRKYPHLAPRVLHIPRSVIEDKWSPLEASSQAAIKAVLNLAAQPALTRAGTNATRHKAGLAAIRAVSKRIQSKLSRGLPFPPASPGGVPVRGGPAIPRRRKDTDAGRADELDFEKTLAGVNVLEEGLDTLLHSVALLEKERDNLVRQIEKEHERAVKLEGDVKKEATMWKESLRKAHALTPGKAQQDSSSDDSDRAPRLFSTPDANVLPGEAFRNLDAEKGEAGEEVRDLARQVANHMESIRGNMAQIKGIIPQIGRTRAALQVVLTKNLDTKQVQTVMLG</sequence>
<evidence type="ECO:0000256" key="1">
    <source>
        <dbReference type="SAM" id="Coils"/>
    </source>
</evidence>
<feature type="region of interest" description="Disordered" evidence="2">
    <location>
        <begin position="267"/>
        <end position="296"/>
    </location>
</feature>
<dbReference type="InterPro" id="IPR025212">
    <property type="entry name" value="CAD_CENP-Q"/>
</dbReference>